<dbReference type="EMBL" id="BQNZ01000004">
    <property type="protein sequence ID" value="GKH73827.1"/>
    <property type="molecule type" value="Genomic_DNA"/>
</dbReference>
<keyword evidence="9" id="KW-1185">Reference proteome</keyword>
<dbReference type="InterPro" id="IPR004394">
    <property type="entry name" value="Iojap/RsfS/C7orf30"/>
</dbReference>
<dbReference type="HAMAP" id="MF_01477">
    <property type="entry name" value="Iojap_RsfS"/>
    <property type="match status" value="1"/>
</dbReference>
<dbReference type="GO" id="GO:0090071">
    <property type="term" value="P:negative regulation of ribosome biogenesis"/>
    <property type="evidence" value="ECO:0007669"/>
    <property type="project" value="UniProtKB-UniRule"/>
</dbReference>
<name>A0A355VSJ0_9BACT</name>
<keyword evidence="2" id="KW-0678">Repressor</keyword>
<keyword evidence="2" id="KW-0963">Cytoplasm</keyword>
<dbReference type="Proteomes" id="UP000434916">
    <property type="component" value="Unassembled WGS sequence"/>
</dbReference>
<protein>
    <recommendedName>
        <fullName evidence="2">Ribosomal silencing factor RsfS</fullName>
    </recommendedName>
</protein>
<dbReference type="PANTHER" id="PTHR21043:SF0">
    <property type="entry name" value="MITOCHONDRIAL ASSEMBLY OF RIBOSOMAL LARGE SUBUNIT PROTEIN 1"/>
    <property type="match status" value="1"/>
</dbReference>
<dbReference type="GO" id="GO:0042256">
    <property type="term" value="P:cytosolic ribosome assembly"/>
    <property type="evidence" value="ECO:0007669"/>
    <property type="project" value="UniProtKB-UniRule"/>
</dbReference>
<comment type="caution">
    <text evidence="7">The sequence shown here is derived from an EMBL/GenBank/DDBJ whole genome shotgun (WGS) entry which is preliminary data.</text>
</comment>
<dbReference type="GO" id="GO:0005737">
    <property type="term" value="C:cytoplasm"/>
    <property type="evidence" value="ECO:0007669"/>
    <property type="project" value="UniProtKB-SubCell"/>
</dbReference>
<dbReference type="Gene3D" id="3.30.460.10">
    <property type="entry name" value="Beta Polymerase, domain 2"/>
    <property type="match status" value="1"/>
</dbReference>
<evidence type="ECO:0000313" key="6">
    <source>
        <dbReference type="EMBL" id="MTV03639.1"/>
    </source>
</evidence>
<dbReference type="PANTHER" id="PTHR21043">
    <property type="entry name" value="IOJAP SUPERFAMILY ORTHOLOG"/>
    <property type="match status" value="1"/>
</dbReference>
<dbReference type="STRING" id="46503.ERS852463_01879"/>
<dbReference type="GO" id="GO:0017148">
    <property type="term" value="P:negative regulation of translation"/>
    <property type="evidence" value="ECO:0007669"/>
    <property type="project" value="UniProtKB-UniRule"/>
</dbReference>
<comment type="subcellular location">
    <subcellularLocation>
        <location evidence="2">Cytoplasm</location>
    </subcellularLocation>
</comment>
<accession>A0A355VSJ0</accession>
<evidence type="ECO:0000313" key="10">
    <source>
        <dbReference type="Proteomes" id="UP000448908"/>
    </source>
</evidence>
<evidence type="ECO:0000313" key="11">
    <source>
        <dbReference type="Proteomes" id="UP000482671"/>
    </source>
</evidence>
<organism evidence="7 8">
    <name type="scientific">Parabacteroides merdae</name>
    <dbReference type="NCBI Taxonomy" id="46503"/>
    <lineage>
        <taxon>Bacteria</taxon>
        <taxon>Pseudomonadati</taxon>
        <taxon>Bacteroidota</taxon>
        <taxon>Bacteroidia</taxon>
        <taxon>Bacteroidales</taxon>
        <taxon>Tannerellaceae</taxon>
        <taxon>Parabacteroides</taxon>
    </lineage>
</organism>
<keyword evidence="2" id="KW-0810">Translation regulation</keyword>
<dbReference type="RefSeq" id="WP_005640937.1">
    <property type="nucleotide sequence ID" value="NZ_BAABYG010000001.1"/>
</dbReference>
<reference evidence="7 8" key="1">
    <citation type="submission" date="2018-08" db="EMBL/GenBank/DDBJ databases">
        <title>A genome reference for cultivated species of the human gut microbiota.</title>
        <authorList>
            <person name="Zou Y."/>
            <person name="Xue W."/>
            <person name="Luo G."/>
        </authorList>
    </citation>
    <scope>NUCLEOTIDE SEQUENCE [LARGE SCALE GENOMIC DNA]</scope>
    <source>
        <strain evidence="7 8">AM34-17</strain>
    </source>
</reference>
<reference evidence="3" key="3">
    <citation type="submission" date="2022-01" db="EMBL/GenBank/DDBJ databases">
        <title>Novel bile acid biosynthetic pathways are enriched in the microbiome of centenarians.</title>
        <authorList>
            <person name="Sato Y."/>
            <person name="Atarashi K."/>
            <person name="Plichta R.D."/>
            <person name="Arai Y."/>
            <person name="Sasajima S."/>
            <person name="Kearney M.S."/>
            <person name="Suda W."/>
            <person name="Takeshita K."/>
            <person name="Sasaki T."/>
            <person name="Okamoto S."/>
            <person name="Skelly N.A."/>
            <person name="Okamura Y."/>
            <person name="Vlamakis H."/>
            <person name="Li Y."/>
            <person name="Tanoue T."/>
            <person name="Takei H."/>
            <person name="Nittono H."/>
            <person name="Narushima S."/>
            <person name="Irie J."/>
            <person name="Itoh H."/>
            <person name="Moriya K."/>
            <person name="Sugiura Y."/>
            <person name="Suematsu M."/>
            <person name="Moritoki N."/>
            <person name="Shibata S."/>
            <person name="Littman R.D."/>
            <person name="Fischbach A.M."/>
            <person name="Uwamino Y."/>
            <person name="Inoue T."/>
            <person name="Honda A."/>
            <person name="Hattori M."/>
            <person name="Murai T."/>
            <person name="Xavier J.R."/>
            <person name="Hirose N."/>
            <person name="Honda K."/>
        </authorList>
    </citation>
    <scope>NUCLEOTIDE SEQUENCE</scope>
    <source>
        <strain evidence="3">CE91-St3</strain>
    </source>
</reference>
<dbReference type="Proteomes" id="UP000448908">
    <property type="component" value="Unassembled WGS sequence"/>
</dbReference>
<proteinExistence type="inferred from homology"/>
<dbReference type="EMBL" id="WNDD01000029">
    <property type="protein sequence ID" value="MTV03639.1"/>
    <property type="molecule type" value="Genomic_DNA"/>
</dbReference>
<comment type="function">
    <text evidence="2">Functions as a ribosomal silencing factor. Interacts with ribosomal protein uL14 (rplN), blocking formation of intersubunit bridge B8. Prevents association of the 30S and 50S ribosomal subunits and the formation of functional ribosomes, thus repressing translation.</text>
</comment>
<evidence type="ECO:0000313" key="7">
    <source>
        <dbReference type="EMBL" id="RHC79021.1"/>
    </source>
</evidence>
<dbReference type="GeneID" id="49202735"/>
<dbReference type="OrthoDB" id="9793681at2"/>
<dbReference type="Pfam" id="PF02410">
    <property type="entry name" value="RsfS"/>
    <property type="match status" value="1"/>
</dbReference>
<dbReference type="AlphaFoldDB" id="A0A355VSJ0"/>
<dbReference type="Proteomes" id="UP000286260">
    <property type="component" value="Unassembled WGS sequence"/>
</dbReference>
<reference evidence="9 10" key="2">
    <citation type="journal article" date="2019" name="Nat. Med.">
        <title>A library of human gut bacterial isolates paired with longitudinal multiomics data enables mechanistic microbiome research.</title>
        <authorList>
            <person name="Poyet M."/>
            <person name="Groussin M."/>
            <person name="Gibbons S.M."/>
            <person name="Avila-Pacheco J."/>
            <person name="Jiang X."/>
            <person name="Kearney S.M."/>
            <person name="Perrotta A.R."/>
            <person name="Berdy B."/>
            <person name="Zhao S."/>
            <person name="Lieberman T.D."/>
            <person name="Swanson P.K."/>
            <person name="Smith M."/>
            <person name="Roesemann S."/>
            <person name="Alexander J.E."/>
            <person name="Rich S.A."/>
            <person name="Livny J."/>
            <person name="Vlamakis H."/>
            <person name="Clish C."/>
            <person name="Bullock K."/>
            <person name="Deik A."/>
            <person name="Scott J."/>
            <person name="Pierce K.A."/>
            <person name="Xavier R.J."/>
            <person name="Alm E.J."/>
        </authorList>
    </citation>
    <scope>NUCLEOTIDE SEQUENCE [LARGE SCALE GENOMIC DNA]</scope>
    <source>
        <strain evidence="6 11">BIOML-A11</strain>
        <strain evidence="5 10">BIOML-A16</strain>
        <strain evidence="4 9">BIOML-A29</strain>
    </source>
</reference>
<dbReference type="EMBL" id="WNCN01000053">
    <property type="protein sequence ID" value="MTU41787.1"/>
    <property type="molecule type" value="Genomic_DNA"/>
</dbReference>
<dbReference type="EMBL" id="QSII01000041">
    <property type="protein sequence ID" value="RHC79021.1"/>
    <property type="molecule type" value="Genomic_DNA"/>
</dbReference>
<evidence type="ECO:0000313" key="3">
    <source>
        <dbReference type="EMBL" id="GKH73827.1"/>
    </source>
</evidence>
<comment type="subunit">
    <text evidence="2">Interacts with ribosomal protein uL14 (rplN).</text>
</comment>
<evidence type="ECO:0000313" key="4">
    <source>
        <dbReference type="EMBL" id="MTU41787.1"/>
    </source>
</evidence>
<dbReference type="Proteomes" id="UP001055114">
    <property type="component" value="Unassembled WGS sequence"/>
</dbReference>
<evidence type="ECO:0000313" key="5">
    <source>
        <dbReference type="EMBL" id="MTU69250.1"/>
    </source>
</evidence>
<evidence type="ECO:0000313" key="8">
    <source>
        <dbReference type="Proteomes" id="UP000286260"/>
    </source>
</evidence>
<gene>
    <name evidence="2 7" type="primary">rsfS</name>
    <name evidence="3" type="ORF">CE91St3_36900</name>
    <name evidence="7" type="ORF">DW828_19100</name>
    <name evidence="4" type="ORF">GMD82_20550</name>
    <name evidence="5" type="ORF">GMD92_09215</name>
    <name evidence="6" type="ORF">GME02_18755</name>
</gene>
<comment type="similarity">
    <text evidence="1 2">Belongs to the Iojap/RsfS family.</text>
</comment>
<dbReference type="NCBIfam" id="TIGR00090">
    <property type="entry name" value="rsfS_iojap_ybeB"/>
    <property type="match status" value="1"/>
</dbReference>
<dbReference type="EMBL" id="WNDA01000012">
    <property type="protein sequence ID" value="MTU69250.1"/>
    <property type="molecule type" value="Genomic_DNA"/>
</dbReference>
<evidence type="ECO:0000313" key="9">
    <source>
        <dbReference type="Proteomes" id="UP000434916"/>
    </source>
</evidence>
<dbReference type="GO" id="GO:0043023">
    <property type="term" value="F:ribosomal large subunit binding"/>
    <property type="evidence" value="ECO:0007669"/>
    <property type="project" value="TreeGrafter"/>
</dbReference>
<evidence type="ECO:0000256" key="2">
    <source>
        <dbReference type="HAMAP-Rule" id="MF_01477"/>
    </source>
</evidence>
<dbReference type="Proteomes" id="UP000482671">
    <property type="component" value="Unassembled WGS sequence"/>
</dbReference>
<dbReference type="SUPFAM" id="SSF81301">
    <property type="entry name" value="Nucleotidyltransferase"/>
    <property type="match status" value="1"/>
</dbReference>
<dbReference type="InterPro" id="IPR043519">
    <property type="entry name" value="NT_sf"/>
</dbReference>
<sequence length="119" mass="13275">MDQTEALVKTIVEGLQEKKGKNIVTVDLTQLSGSICQYMIICEGSTPTQVSALSDSAWDFAHRKAGEKPLSIDGAQRAEWIGMDYGTVLVHIFLPELREFYNLENLWSDAKVTQIVDLD</sequence>
<evidence type="ECO:0000256" key="1">
    <source>
        <dbReference type="ARBA" id="ARBA00010574"/>
    </source>
</evidence>